<dbReference type="AlphaFoldDB" id="A0ABC8IZT8"/>
<dbReference type="Proteomes" id="UP001642260">
    <property type="component" value="Unassembled WGS sequence"/>
</dbReference>
<dbReference type="PANTHER" id="PTHR42896">
    <property type="entry name" value="XYLULOSE-1,5-BISPHOSPHATE (XUBP) PHOSPHATASE"/>
    <property type="match status" value="1"/>
</dbReference>
<dbReference type="EMBL" id="CAKOAT010067155">
    <property type="protein sequence ID" value="CAH8307252.1"/>
    <property type="molecule type" value="Genomic_DNA"/>
</dbReference>
<protein>
    <submittedName>
        <fullName evidence="1">Uncharacterized protein</fullName>
    </submittedName>
</protein>
<name>A0ABC8IZT8_ERUVS</name>
<keyword evidence="2" id="KW-1185">Reference proteome</keyword>
<accession>A0ABC8IZT8</accession>
<dbReference type="InterPro" id="IPR023198">
    <property type="entry name" value="PGP-like_dom2"/>
</dbReference>
<evidence type="ECO:0000313" key="1">
    <source>
        <dbReference type="EMBL" id="CAH8307252.1"/>
    </source>
</evidence>
<dbReference type="InterPro" id="IPR036412">
    <property type="entry name" value="HAD-like_sf"/>
</dbReference>
<proteinExistence type="predicted"/>
<dbReference type="Gene3D" id="1.10.150.240">
    <property type="entry name" value="Putative phosphatase, domain 2"/>
    <property type="match status" value="1"/>
</dbReference>
<organism evidence="1 2">
    <name type="scientific">Eruca vesicaria subsp. sativa</name>
    <name type="common">Garden rocket</name>
    <name type="synonym">Eruca sativa</name>
    <dbReference type="NCBI Taxonomy" id="29727"/>
    <lineage>
        <taxon>Eukaryota</taxon>
        <taxon>Viridiplantae</taxon>
        <taxon>Streptophyta</taxon>
        <taxon>Embryophyta</taxon>
        <taxon>Tracheophyta</taxon>
        <taxon>Spermatophyta</taxon>
        <taxon>Magnoliopsida</taxon>
        <taxon>eudicotyledons</taxon>
        <taxon>Gunneridae</taxon>
        <taxon>Pentapetalae</taxon>
        <taxon>rosids</taxon>
        <taxon>malvids</taxon>
        <taxon>Brassicales</taxon>
        <taxon>Brassicaceae</taxon>
        <taxon>Brassiceae</taxon>
        <taxon>Eruca</taxon>
    </lineage>
</organism>
<evidence type="ECO:0000313" key="2">
    <source>
        <dbReference type="Proteomes" id="UP001642260"/>
    </source>
</evidence>
<dbReference type="SUPFAM" id="SSF56784">
    <property type="entry name" value="HAD-like"/>
    <property type="match status" value="1"/>
</dbReference>
<dbReference type="PANTHER" id="PTHR42896:SF2">
    <property type="entry name" value="CBBY-LIKE PROTEIN"/>
    <property type="match status" value="1"/>
</dbReference>
<dbReference type="InterPro" id="IPR044999">
    <property type="entry name" value="CbbY-like"/>
</dbReference>
<gene>
    <name evidence="1" type="ORF">ERUC_LOCUS4877</name>
</gene>
<sequence>MGLRSNLMIMARGSRSRGVTCSISSSPESLPYALLFDCDGVPVDTKKDGHRNSFNNTFKDIDLDVTWDVNLYGELLKISGGKERINAYFKKVGWPEKAPKNEAERKAFIAGLHKQKTELFMVLLKKKILPFQPGVAKLVDQALTNGVKVPVCSTSKEKVVWSIRYTADEDFLI</sequence>
<reference evidence="1 2" key="1">
    <citation type="submission" date="2022-03" db="EMBL/GenBank/DDBJ databases">
        <authorList>
            <person name="Macdonald S."/>
            <person name="Ahmed S."/>
            <person name="Newling K."/>
        </authorList>
    </citation>
    <scope>NUCLEOTIDE SEQUENCE [LARGE SCALE GENOMIC DNA]</scope>
</reference>
<comment type="caution">
    <text evidence="1">The sequence shown here is derived from an EMBL/GenBank/DDBJ whole genome shotgun (WGS) entry which is preliminary data.</text>
</comment>